<gene>
    <name evidence="3" type="ORF">SAMN05661096_03442</name>
</gene>
<dbReference type="InterPro" id="IPR022742">
    <property type="entry name" value="Hydrolase_4"/>
</dbReference>
<evidence type="ECO:0000313" key="3">
    <source>
        <dbReference type="EMBL" id="SMG48245.1"/>
    </source>
</evidence>
<proteinExistence type="predicted"/>
<dbReference type="PANTHER" id="PTHR43265:SF1">
    <property type="entry name" value="ESTERASE ESTD"/>
    <property type="match status" value="1"/>
</dbReference>
<dbReference type="AlphaFoldDB" id="A0A1X7L3G8"/>
<keyword evidence="4" id="KW-1185">Reference proteome</keyword>
<dbReference type="InterPro" id="IPR053145">
    <property type="entry name" value="AB_hydrolase_Est10"/>
</dbReference>
<evidence type="ECO:0000259" key="2">
    <source>
        <dbReference type="Pfam" id="PF12146"/>
    </source>
</evidence>
<name>A0A1X7L3G8_9BACT</name>
<protein>
    <recommendedName>
        <fullName evidence="2">Serine aminopeptidase S33 domain-containing protein</fullName>
    </recommendedName>
</protein>
<dbReference type="Gene3D" id="3.40.50.1820">
    <property type="entry name" value="alpha/beta hydrolase"/>
    <property type="match status" value="1"/>
</dbReference>
<dbReference type="PANTHER" id="PTHR43265">
    <property type="entry name" value="ESTERASE ESTD"/>
    <property type="match status" value="1"/>
</dbReference>
<dbReference type="GO" id="GO:0052689">
    <property type="term" value="F:carboxylic ester hydrolase activity"/>
    <property type="evidence" value="ECO:0007669"/>
    <property type="project" value="TreeGrafter"/>
</dbReference>
<dbReference type="SUPFAM" id="SSF53474">
    <property type="entry name" value="alpha/beta-Hydrolases"/>
    <property type="match status" value="1"/>
</dbReference>
<evidence type="ECO:0000313" key="4">
    <source>
        <dbReference type="Proteomes" id="UP000193804"/>
    </source>
</evidence>
<dbReference type="OrthoDB" id="9809549at2"/>
<organism evidence="3 4">
    <name type="scientific">Marivirga sericea</name>
    <dbReference type="NCBI Taxonomy" id="1028"/>
    <lineage>
        <taxon>Bacteria</taxon>
        <taxon>Pseudomonadati</taxon>
        <taxon>Bacteroidota</taxon>
        <taxon>Cytophagia</taxon>
        <taxon>Cytophagales</taxon>
        <taxon>Marivirgaceae</taxon>
        <taxon>Marivirga</taxon>
    </lineage>
</organism>
<accession>A0A1X7L3G8</accession>
<dbReference type="InterPro" id="IPR029058">
    <property type="entry name" value="AB_hydrolase_fold"/>
</dbReference>
<reference evidence="4" key="1">
    <citation type="submission" date="2017-04" db="EMBL/GenBank/DDBJ databases">
        <authorList>
            <person name="Varghese N."/>
            <person name="Submissions S."/>
        </authorList>
    </citation>
    <scope>NUCLEOTIDE SEQUENCE [LARGE SCALE GENOMIC DNA]</scope>
    <source>
        <strain evidence="4">DSM 4125</strain>
    </source>
</reference>
<keyword evidence="1" id="KW-0732">Signal</keyword>
<feature type="chain" id="PRO_5012891745" description="Serine aminopeptidase S33 domain-containing protein" evidence="1">
    <location>
        <begin position="21"/>
        <end position="358"/>
    </location>
</feature>
<dbReference type="RefSeq" id="WP_085518577.1">
    <property type="nucleotide sequence ID" value="NZ_FXAW01000008.1"/>
</dbReference>
<dbReference type="Pfam" id="PF12146">
    <property type="entry name" value="Hydrolase_4"/>
    <property type="match status" value="1"/>
</dbReference>
<sequence>MTTRWSYILATFVLSFQVNAQAIRQQEPKAPYSYEVEEVVFQNTIDGISLAGTLTYPQKGSDFPAVILISGSGPQDRNSELMNHKPFLVIADHLTKMGIAVLRVDDRGAGESEGDYNKSAMSHFVKDTKSALDFLKTYKKIQSNQIGLIGHSLGGNIAPIVASEREDIAFIVLLAGSGIRGDQLMLLQKAMIERKMGVPEVSVAQAQTNMKGAYDIILNSDGKKEELQKQLNEYFTTKFAGMIPEQQVKTIAEQMSWPWFVDFIKFDPAPVLQKVDCPVLAINGSNDVQVPAEENLQAIEKALIAGGNEDIQTQVLEKLNHLFQESETGLPNEYATIQQTFSPVALEIITDWIEERTK</sequence>
<dbReference type="STRING" id="1028.SAMN05661096_03442"/>
<dbReference type="EMBL" id="FXAW01000008">
    <property type="protein sequence ID" value="SMG48245.1"/>
    <property type="molecule type" value="Genomic_DNA"/>
</dbReference>
<evidence type="ECO:0000256" key="1">
    <source>
        <dbReference type="SAM" id="SignalP"/>
    </source>
</evidence>
<feature type="domain" description="Serine aminopeptidase S33" evidence="2">
    <location>
        <begin position="90"/>
        <end position="321"/>
    </location>
</feature>
<dbReference type="Proteomes" id="UP000193804">
    <property type="component" value="Unassembled WGS sequence"/>
</dbReference>
<feature type="signal peptide" evidence="1">
    <location>
        <begin position="1"/>
        <end position="20"/>
    </location>
</feature>